<evidence type="ECO:0000313" key="1">
    <source>
        <dbReference type="EMBL" id="JAD46846.1"/>
    </source>
</evidence>
<sequence length="41" mass="4717">MKHRYTHARVLISCPQVPKMIVACFKMYAEGTIVYSIVSLM</sequence>
<accession>A0A0A9A6X2</accession>
<reference evidence="1" key="1">
    <citation type="submission" date="2014-09" db="EMBL/GenBank/DDBJ databases">
        <authorList>
            <person name="Magalhaes I.L.F."/>
            <person name="Oliveira U."/>
            <person name="Santos F.R."/>
            <person name="Vidigal T.H.D.A."/>
            <person name="Brescovit A.D."/>
            <person name="Santos A.J."/>
        </authorList>
    </citation>
    <scope>NUCLEOTIDE SEQUENCE</scope>
    <source>
        <tissue evidence="1">Shoot tissue taken approximately 20 cm above the soil surface</tissue>
    </source>
</reference>
<dbReference type="EMBL" id="GBRH01251049">
    <property type="protein sequence ID" value="JAD46846.1"/>
    <property type="molecule type" value="Transcribed_RNA"/>
</dbReference>
<name>A0A0A9A6X2_ARUDO</name>
<reference evidence="1" key="2">
    <citation type="journal article" date="2015" name="Data Brief">
        <title>Shoot transcriptome of the giant reed, Arundo donax.</title>
        <authorList>
            <person name="Barrero R.A."/>
            <person name="Guerrero F.D."/>
            <person name="Moolhuijzen P."/>
            <person name="Goolsby J.A."/>
            <person name="Tidwell J."/>
            <person name="Bellgard S.E."/>
            <person name="Bellgard M.I."/>
        </authorList>
    </citation>
    <scope>NUCLEOTIDE SEQUENCE</scope>
    <source>
        <tissue evidence="1">Shoot tissue taken approximately 20 cm above the soil surface</tissue>
    </source>
</reference>
<dbReference type="AlphaFoldDB" id="A0A0A9A6X2"/>
<organism evidence="1">
    <name type="scientific">Arundo donax</name>
    <name type="common">Giant reed</name>
    <name type="synonym">Donax arundinaceus</name>
    <dbReference type="NCBI Taxonomy" id="35708"/>
    <lineage>
        <taxon>Eukaryota</taxon>
        <taxon>Viridiplantae</taxon>
        <taxon>Streptophyta</taxon>
        <taxon>Embryophyta</taxon>
        <taxon>Tracheophyta</taxon>
        <taxon>Spermatophyta</taxon>
        <taxon>Magnoliopsida</taxon>
        <taxon>Liliopsida</taxon>
        <taxon>Poales</taxon>
        <taxon>Poaceae</taxon>
        <taxon>PACMAD clade</taxon>
        <taxon>Arundinoideae</taxon>
        <taxon>Arundineae</taxon>
        <taxon>Arundo</taxon>
    </lineage>
</organism>
<proteinExistence type="predicted"/>
<protein>
    <submittedName>
        <fullName evidence="1">Uncharacterized protein</fullName>
    </submittedName>
</protein>